<dbReference type="SUPFAM" id="SSF56112">
    <property type="entry name" value="Protein kinase-like (PK-like)"/>
    <property type="match status" value="1"/>
</dbReference>
<evidence type="ECO:0000259" key="1">
    <source>
        <dbReference type="PROSITE" id="PS50011"/>
    </source>
</evidence>
<dbReference type="InterPro" id="IPR000719">
    <property type="entry name" value="Prot_kinase_dom"/>
</dbReference>
<keyword evidence="2" id="KW-0808">Transferase</keyword>
<dbReference type="PANTHER" id="PTHR44329">
    <property type="entry name" value="SERINE/THREONINE-PROTEIN KINASE TNNI3K-RELATED"/>
    <property type="match status" value="1"/>
</dbReference>
<dbReference type="AlphaFoldDB" id="A0AAW0D5J5"/>
<protein>
    <submittedName>
        <fullName evidence="2">Kinase-like domain-containing protein</fullName>
    </submittedName>
</protein>
<reference evidence="2 3" key="1">
    <citation type="journal article" date="2024" name="J Genomics">
        <title>Draft genome sequencing and assembly of Favolaschia claudopus CIRM-BRFM 2984 isolated from oak limbs.</title>
        <authorList>
            <person name="Navarro D."/>
            <person name="Drula E."/>
            <person name="Chaduli D."/>
            <person name="Cazenave R."/>
            <person name="Ahrendt S."/>
            <person name="Wang J."/>
            <person name="Lipzen A."/>
            <person name="Daum C."/>
            <person name="Barry K."/>
            <person name="Grigoriev I.V."/>
            <person name="Favel A."/>
            <person name="Rosso M.N."/>
            <person name="Martin F."/>
        </authorList>
    </citation>
    <scope>NUCLEOTIDE SEQUENCE [LARGE SCALE GENOMIC DNA]</scope>
    <source>
        <strain evidence="2 3">CIRM-BRFM 2984</strain>
    </source>
</reference>
<evidence type="ECO:0000313" key="2">
    <source>
        <dbReference type="EMBL" id="KAK7046642.1"/>
    </source>
</evidence>
<evidence type="ECO:0000313" key="3">
    <source>
        <dbReference type="Proteomes" id="UP001362999"/>
    </source>
</evidence>
<comment type="caution">
    <text evidence="2">The sequence shown here is derived from an EMBL/GenBank/DDBJ whole genome shotgun (WGS) entry which is preliminary data.</text>
</comment>
<dbReference type="EMBL" id="JAWWNJ010000010">
    <property type="protein sequence ID" value="KAK7046642.1"/>
    <property type="molecule type" value="Genomic_DNA"/>
</dbReference>
<feature type="domain" description="Protein kinase" evidence="1">
    <location>
        <begin position="99"/>
        <end position="378"/>
    </location>
</feature>
<keyword evidence="2" id="KW-0418">Kinase</keyword>
<dbReference type="PROSITE" id="PS00109">
    <property type="entry name" value="PROTEIN_KINASE_TYR"/>
    <property type="match status" value="1"/>
</dbReference>
<organism evidence="2 3">
    <name type="scientific">Favolaschia claudopus</name>
    <dbReference type="NCBI Taxonomy" id="2862362"/>
    <lineage>
        <taxon>Eukaryota</taxon>
        <taxon>Fungi</taxon>
        <taxon>Dikarya</taxon>
        <taxon>Basidiomycota</taxon>
        <taxon>Agaricomycotina</taxon>
        <taxon>Agaricomycetes</taxon>
        <taxon>Agaricomycetidae</taxon>
        <taxon>Agaricales</taxon>
        <taxon>Marasmiineae</taxon>
        <taxon>Mycenaceae</taxon>
        <taxon>Favolaschia</taxon>
    </lineage>
</organism>
<dbReference type="InterPro" id="IPR011009">
    <property type="entry name" value="Kinase-like_dom_sf"/>
</dbReference>
<dbReference type="GO" id="GO:0005524">
    <property type="term" value="F:ATP binding"/>
    <property type="evidence" value="ECO:0007669"/>
    <property type="project" value="InterPro"/>
</dbReference>
<name>A0AAW0D5J5_9AGAR</name>
<proteinExistence type="predicted"/>
<gene>
    <name evidence="2" type="ORF">R3P38DRAFT_2874920</name>
</gene>
<dbReference type="Proteomes" id="UP001362999">
    <property type="component" value="Unassembled WGS sequence"/>
</dbReference>
<dbReference type="PROSITE" id="PS50011">
    <property type="entry name" value="PROTEIN_KINASE_DOM"/>
    <property type="match status" value="1"/>
</dbReference>
<dbReference type="InterPro" id="IPR008266">
    <property type="entry name" value="Tyr_kinase_AS"/>
</dbReference>
<sequence>MLPDAERTRQIHHQLEQVETEIITFYTNIIDCEDAGFDAQQLEESHAQALIDATQDVINWGALPNATSRRKARQLMQELSEAREKLLLPASLYLEGVNDHDEHPTYHGGFGDVFQASYQNKVVALKRIRVFTANPTANRRHRRGVYKEALLWQGLRHQFILPLLGIDRTTFAPAFCLVSPWMKHGTVLKYLKDRGRGDVDRLLLEIALGLEYLHSVSVVHGDLRGSNILISDEGNACLSDFGLATMIPDTDSSTGMLSSSSNHAGSIRWFAPELIRPTSFGLQRFLRTTASDVYAYALVCIELYTGEPPFSQLKDPTVLLGVIDGMRPERPPSMSTAFFELVTSAWAADFRIRPNSGDIVCALRGLGVVSPGNDHPLA</sequence>
<dbReference type="Pfam" id="PF07714">
    <property type="entry name" value="PK_Tyr_Ser-Thr"/>
    <property type="match status" value="1"/>
</dbReference>
<accession>A0AAW0D5J5</accession>
<dbReference type="Gene3D" id="1.10.510.10">
    <property type="entry name" value="Transferase(Phosphotransferase) domain 1"/>
    <property type="match status" value="1"/>
</dbReference>
<dbReference type="GO" id="GO:0004674">
    <property type="term" value="F:protein serine/threonine kinase activity"/>
    <property type="evidence" value="ECO:0007669"/>
    <property type="project" value="TreeGrafter"/>
</dbReference>
<keyword evidence="3" id="KW-1185">Reference proteome</keyword>
<dbReference type="InterPro" id="IPR001245">
    <property type="entry name" value="Ser-Thr/Tyr_kinase_cat_dom"/>
</dbReference>
<dbReference type="InterPro" id="IPR051681">
    <property type="entry name" value="Ser/Thr_Kinases-Pseudokinases"/>
</dbReference>